<comment type="caution">
    <text evidence="2">The sequence shown here is derived from an EMBL/GenBank/DDBJ whole genome shotgun (WGS) entry which is preliminary data.</text>
</comment>
<dbReference type="RefSeq" id="WP_108113289.1">
    <property type="nucleotide sequence ID" value="NZ_QBKT01000001.1"/>
</dbReference>
<evidence type="ECO:0000313" key="3">
    <source>
        <dbReference type="Proteomes" id="UP000244090"/>
    </source>
</evidence>
<name>A0A2T6C6I3_9FLAO</name>
<keyword evidence="1" id="KW-0812">Transmembrane</keyword>
<keyword evidence="1" id="KW-0472">Membrane</keyword>
<evidence type="ECO:0000313" key="2">
    <source>
        <dbReference type="EMBL" id="PTX63929.1"/>
    </source>
</evidence>
<keyword evidence="3" id="KW-1185">Reference proteome</keyword>
<dbReference type="AlphaFoldDB" id="A0A2T6C6I3"/>
<dbReference type="OrthoDB" id="1446429at2"/>
<feature type="transmembrane region" description="Helical" evidence="1">
    <location>
        <begin position="38"/>
        <end position="56"/>
    </location>
</feature>
<dbReference type="Proteomes" id="UP000244090">
    <property type="component" value="Unassembled WGS sequence"/>
</dbReference>
<feature type="transmembrane region" description="Helical" evidence="1">
    <location>
        <begin position="68"/>
        <end position="87"/>
    </location>
</feature>
<sequence length="138" mass="14696">MKTLKLILTILIAVIALIGLILYIMILTDNSTGNGMIIAGEVLVIVTSAIALFFGIKNLATNPQALKKTLISLAVFAIIAILSYVAASDVIPKNLGDDIQVTATESKYVGTGIYMFYFLAAIAILSMIGFGIKKTLNK</sequence>
<gene>
    <name evidence="2" type="ORF">C8N46_101538</name>
</gene>
<feature type="transmembrane region" description="Helical" evidence="1">
    <location>
        <begin position="7"/>
        <end position="26"/>
    </location>
</feature>
<evidence type="ECO:0000256" key="1">
    <source>
        <dbReference type="SAM" id="Phobius"/>
    </source>
</evidence>
<organism evidence="2 3">
    <name type="scientific">Kordia periserrulae</name>
    <dbReference type="NCBI Taxonomy" id="701523"/>
    <lineage>
        <taxon>Bacteria</taxon>
        <taxon>Pseudomonadati</taxon>
        <taxon>Bacteroidota</taxon>
        <taxon>Flavobacteriia</taxon>
        <taxon>Flavobacteriales</taxon>
        <taxon>Flavobacteriaceae</taxon>
        <taxon>Kordia</taxon>
    </lineage>
</organism>
<reference evidence="2 3" key="1">
    <citation type="submission" date="2018-04" db="EMBL/GenBank/DDBJ databases">
        <title>Genomic Encyclopedia of Archaeal and Bacterial Type Strains, Phase II (KMG-II): from individual species to whole genera.</title>
        <authorList>
            <person name="Goeker M."/>
        </authorList>
    </citation>
    <scope>NUCLEOTIDE SEQUENCE [LARGE SCALE GENOMIC DNA]</scope>
    <source>
        <strain evidence="2 3">DSM 25731</strain>
    </source>
</reference>
<protein>
    <submittedName>
        <fullName evidence="2">Uncharacterized protein</fullName>
    </submittedName>
</protein>
<feature type="transmembrane region" description="Helical" evidence="1">
    <location>
        <begin position="114"/>
        <end position="132"/>
    </location>
</feature>
<proteinExistence type="predicted"/>
<dbReference type="EMBL" id="QBKT01000001">
    <property type="protein sequence ID" value="PTX63929.1"/>
    <property type="molecule type" value="Genomic_DNA"/>
</dbReference>
<keyword evidence="1" id="KW-1133">Transmembrane helix</keyword>
<accession>A0A2T6C6I3</accession>